<dbReference type="EMBL" id="CM042883">
    <property type="protein sequence ID" value="KAI4378383.1"/>
    <property type="molecule type" value="Genomic_DNA"/>
</dbReference>
<protein>
    <submittedName>
        <fullName evidence="1">Uncharacterized protein</fullName>
    </submittedName>
</protein>
<evidence type="ECO:0000313" key="1">
    <source>
        <dbReference type="EMBL" id="KAI4378383.1"/>
    </source>
</evidence>
<organism evidence="1 2">
    <name type="scientific">Melastoma candidum</name>
    <dbReference type="NCBI Taxonomy" id="119954"/>
    <lineage>
        <taxon>Eukaryota</taxon>
        <taxon>Viridiplantae</taxon>
        <taxon>Streptophyta</taxon>
        <taxon>Embryophyta</taxon>
        <taxon>Tracheophyta</taxon>
        <taxon>Spermatophyta</taxon>
        <taxon>Magnoliopsida</taxon>
        <taxon>eudicotyledons</taxon>
        <taxon>Gunneridae</taxon>
        <taxon>Pentapetalae</taxon>
        <taxon>rosids</taxon>
        <taxon>malvids</taxon>
        <taxon>Myrtales</taxon>
        <taxon>Melastomataceae</taxon>
        <taxon>Melastomatoideae</taxon>
        <taxon>Melastomateae</taxon>
        <taxon>Melastoma</taxon>
    </lineage>
</organism>
<sequence>MGDNVLSPLVKEEILSRKEGSDACKSAMEALKADVKQLDPRDLPLFFTWISDAIEIGSEPVESLISLYELVARVQGANVIPHIDKIVGSITHNLAANVVSSPLQQACSKVVIAIVRYGIGPTTSRDEKKRIIHSLGEPLSNSLLSCRESLSLGAALCLKALVDSDKWQFASDEMVNTVCQNVAAALMGKSTQSNPHMGLASSLAEHNPLIVEAYARLLIQSCLQILQPGSNEANPHKRRSAIQLLHILMKYLHPSSVYSDLKGIVKEMERLKSDDVHFVRGAALEACETAGKIAAEEEMKLQMDSGFVAGSNIIQRRGVWRNGCNNSREQSSGSALSDPHVSISSRLASSGSKNDRRSVNRKLWRFENGGVDIPVKDNLFSGLGNEDSLAYISSGDSGNQGSDNDMCNCSDCFQGSCMNGEEGPISVPTPQVSQDSEDSGDMGIFRIMQTPARSVEIASPGEMNWESPKGRFQRFRSTPVCRNKPDFMEETESCGPSEVNEITKATGVSNDIIDHNHNGVFSRTAEQEVILKHISGSGIDYRRWTWKVASLGMICSIFLIGMTLGTSLLSQFEVDNLVPT</sequence>
<keyword evidence="2" id="KW-1185">Reference proteome</keyword>
<name>A0ACB9RIR4_9MYRT</name>
<proteinExistence type="predicted"/>
<dbReference type="Proteomes" id="UP001057402">
    <property type="component" value="Chromosome 4"/>
</dbReference>
<gene>
    <name evidence="1" type="ORF">MLD38_015870</name>
</gene>
<accession>A0ACB9RIR4</accession>
<comment type="caution">
    <text evidence="1">The sequence shown here is derived from an EMBL/GenBank/DDBJ whole genome shotgun (WGS) entry which is preliminary data.</text>
</comment>
<reference evidence="2" key="1">
    <citation type="journal article" date="2023" name="Front. Plant Sci.">
        <title>Chromosomal-level genome assembly of Melastoma candidum provides insights into trichome evolution.</title>
        <authorList>
            <person name="Zhong Y."/>
            <person name="Wu W."/>
            <person name="Sun C."/>
            <person name="Zou P."/>
            <person name="Liu Y."/>
            <person name="Dai S."/>
            <person name="Zhou R."/>
        </authorList>
    </citation>
    <scope>NUCLEOTIDE SEQUENCE [LARGE SCALE GENOMIC DNA]</scope>
</reference>
<evidence type="ECO:0000313" key="2">
    <source>
        <dbReference type="Proteomes" id="UP001057402"/>
    </source>
</evidence>